<name>A0A379FTJ9_PRORE</name>
<dbReference type="Proteomes" id="UP000254208">
    <property type="component" value="Unassembled WGS sequence"/>
</dbReference>
<dbReference type="InterPro" id="IPR009899">
    <property type="entry name" value="ArdA"/>
</dbReference>
<dbReference type="Gene3D" id="3.10.20.480">
    <property type="entry name" value="Antirestriction protein ArdA, domain 1"/>
    <property type="match status" value="1"/>
</dbReference>
<dbReference type="InterPro" id="IPR041893">
    <property type="entry name" value="ArdA_dom3"/>
</dbReference>
<protein>
    <submittedName>
        <fullName evidence="1">Antirestriction protein</fullName>
    </submittedName>
</protein>
<gene>
    <name evidence="1" type="ORF">NCTC11801_03119</name>
</gene>
<proteinExistence type="predicted"/>
<accession>A0A379FTJ9</accession>
<sequence length="194" mass="21676">MRITATASPCLKSGMISVFITNLGKYNEGELVGEWLELPATSKEIEHCLALIGIDGIHYEEYFLTDYESSIDGLSSYISEYSLLDELNELATQLAMLSPDEIDLYQAAIEIGSSASSIHDLIHLADNLDSFQQLAGVNNEYDLGYYWIEESGCYDLAQLGHLSHYFDYERYGRDVCIEQGGIFYDGGYVYHTGG</sequence>
<dbReference type="AlphaFoldDB" id="A0A379FTJ9"/>
<dbReference type="RefSeq" id="WP_115167611.1">
    <property type="nucleotide sequence ID" value="NZ_CP077317.1"/>
</dbReference>
<organism evidence="1 2">
    <name type="scientific">Providencia rettgeri</name>
    <dbReference type="NCBI Taxonomy" id="587"/>
    <lineage>
        <taxon>Bacteria</taxon>
        <taxon>Pseudomonadati</taxon>
        <taxon>Pseudomonadota</taxon>
        <taxon>Gammaproteobacteria</taxon>
        <taxon>Enterobacterales</taxon>
        <taxon>Morganellaceae</taxon>
        <taxon>Providencia</taxon>
    </lineage>
</organism>
<dbReference type="EMBL" id="UGTZ01000001">
    <property type="protein sequence ID" value="SUC32144.1"/>
    <property type="molecule type" value="Genomic_DNA"/>
</dbReference>
<dbReference type="GeneID" id="93673839"/>
<evidence type="ECO:0000313" key="1">
    <source>
        <dbReference type="EMBL" id="SUC32144.1"/>
    </source>
</evidence>
<dbReference type="Pfam" id="PF07275">
    <property type="entry name" value="ArdA"/>
    <property type="match status" value="1"/>
</dbReference>
<dbReference type="InterPro" id="IPR041895">
    <property type="entry name" value="ArdA_dom1"/>
</dbReference>
<reference evidence="1 2" key="1">
    <citation type="submission" date="2018-06" db="EMBL/GenBank/DDBJ databases">
        <authorList>
            <consortium name="Pathogen Informatics"/>
            <person name="Doyle S."/>
        </authorList>
    </citation>
    <scope>NUCLEOTIDE SEQUENCE [LARGE SCALE GENOMIC DNA]</scope>
    <source>
        <strain evidence="1 2">NCTC11801</strain>
    </source>
</reference>
<evidence type="ECO:0000313" key="2">
    <source>
        <dbReference type="Proteomes" id="UP000254208"/>
    </source>
</evidence>
<dbReference type="Gene3D" id="1.10.10.1190">
    <property type="entry name" value="Antirestriction protein ArdA, domain 3"/>
    <property type="match status" value="1"/>
</dbReference>